<keyword evidence="4" id="KW-0472">Membrane</keyword>
<evidence type="ECO:0000256" key="1">
    <source>
        <dbReference type="ARBA" id="ARBA00004394"/>
    </source>
</evidence>
<feature type="domain" description="PDZ GRASP-type" evidence="6">
    <location>
        <begin position="28"/>
        <end position="112"/>
    </location>
</feature>
<dbReference type="PANTHER" id="PTHR12893">
    <property type="entry name" value="GOLGI REASSEMBLY STACKING PROTEIN GRASP"/>
    <property type="match status" value="1"/>
</dbReference>
<feature type="compositionally biased region" description="Basic and acidic residues" evidence="5">
    <location>
        <begin position="302"/>
        <end position="311"/>
    </location>
</feature>
<dbReference type="FunFam" id="2.30.42.10:FF:000026">
    <property type="entry name" value="Golgi reassembly stacking protein 2"/>
    <property type="match status" value="1"/>
</dbReference>
<dbReference type="GO" id="GO:0007030">
    <property type="term" value="P:Golgi organization"/>
    <property type="evidence" value="ECO:0007669"/>
    <property type="project" value="TreeGrafter"/>
</dbReference>
<dbReference type="AlphaFoldDB" id="A0A0F4ZFJ3"/>
<dbReference type="InterPro" id="IPR007583">
    <property type="entry name" value="GRASP55_65"/>
</dbReference>
<name>A0A0F4ZFJ3_9PEZI</name>
<keyword evidence="2" id="KW-0677">Repeat</keyword>
<accession>A0A0F4ZFJ3</accession>
<proteinExistence type="predicted"/>
<evidence type="ECO:0000259" key="6">
    <source>
        <dbReference type="PROSITE" id="PS51865"/>
    </source>
</evidence>
<feature type="compositionally biased region" description="Low complexity" evidence="5">
    <location>
        <begin position="343"/>
        <end position="371"/>
    </location>
</feature>
<gene>
    <name evidence="7" type="ORF">TD95_001868</name>
</gene>
<dbReference type="Proteomes" id="UP000033483">
    <property type="component" value="Unassembled WGS sequence"/>
</dbReference>
<feature type="compositionally biased region" description="Pro residues" evidence="5">
    <location>
        <begin position="321"/>
        <end position="342"/>
    </location>
</feature>
<protein>
    <recommendedName>
        <fullName evidence="6">PDZ GRASP-type domain-containing protein</fullName>
    </recommendedName>
</protein>
<comment type="caution">
    <text evidence="7">The sequence shown here is derived from an EMBL/GenBank/DDBJ whole genome shotgun (WGS) entry which is preliminary data.</text>
</comment>
<evidence type="ECO:0000256" key="2">
    <source>
        <dbReference type="ARBA" id="ARBA00022737"/>
    </source>
</evidence>
<dbReference type="PANTHER" id="PTHR12893:SF0">
    <property type="entry name" value="GRASP65"/>
    <property type="match status" value="1"/>
</dbReference>
<evidence type="ECO:0000256" key="3">
    <source>
        <dbReference type="ARBA" id="ARBA00023034"/>
    </source>
</evidence>
<dbReference type="Gene3D" id="2.30.42.10">
    <property type="match status" value="2"/>
</dbReference>
<reference evidence="7 8" key="1">
    <citation type="submission" date="2015-03" db="EMBL/GenBank/DDBJ databases">
        <authorList>
            <person name="Radwan O."/>
            <person name="Al-Naeli F.A."/>
            <person name="Rendon G.A."/>
            <person name="Fields C."/>
        </authorList>
    </citation>
    <scope>NUCLEOTIDE SEQUENCE [LARGE SCALE GENOMIC DNA]</scope>
    <source>
        <strain evidence="7">CR-DP1</strain>
    </source>
</reference>
<feature type="domain" description="PDZ GRASP-type" evidence="6">
    <location>
        <begin position="117"/>
        <end position="206"/>
    </location>
</feature>
<feature type="region of interest" description="Disordered" evidence="5">
    <location>
        <begin position="302"/>
        <end position="371"/>
    </location>
</feature>
<evidence type="ECO:0000313" key="7">
    <source>
        <dbReference type="EMBL" id="KKA28653.1"/>
    </source>
</evidence>
<keyword evidence="3" id="KW-0333">Golgi apparatus</keyword>
<dbReference type="SUPFAM" id="SSF50156">
    <property type="entry name" value="PDZ domain-like"/>
    <property type="match status" value="1"/>
</dbReference>
<dbReference type="PROSITE" id="PS51865">
    <property type="entry name" value="PDZ_GRASP"/>
    <property type="match status" value="2"/>
</dbReference>
<feature type="region of interest" description="Disordered" evidence="5">
    <location>
        <begin position="214"/>
        <end position="277"/>
    </location>
</feature>
<evidence type="ECO:0000313" key="8">
    <source>
        <dbReference type="Proteomes" id="UP000033483"/>
    </source>
</evidence>
<dbReference type="Pfam" id="PF04495">
    <property type="entry name" value="GRASP55_65"/>
    <property type="match status" value="1"/>
</dbReference>
<dbReference type="GO" id="GO:0000139">
    <property type="term" value="C:Golgi membrane"/>
    <property type="evidence" value="ECO:0007669"/>
    <property type="project" value="UniProtKB-SubCell"/>
</dbReference>
<evidence type="ECO:0000256" key="5">
    <source>
        <dbReference type="SAM" id="MobiDB-lite"/>
    </source>
</evidence>
<keyword evidence="8" id="KW-1185">Reference proteome</keyword>
<evidence type="ECO:0000256" key="4">
    <source>
        <dbReference type="ARBA" id="ARBA00023136"/>
    </source>
</evidence>
<dbReference type="EMBL" id="LAEV01001222">
    <property type="protein sequence ID" value="KKA28653.1"/>
    <property type="molecule type" value="Genomic_DNA"/>
</dbReference>
<feature type="compositionally biased region" description="Polar residues" evidence="5">
    <location>
        <begin position="250"/>
        <end position="264"/>
    </location>
</feature>
<organism evidence="7 8">
    <name type="scientific">Thielaviopsis punctulata</name>
    <dbReference type="NCBI Taxonomy" id="72032"/>
    <lineage>
        <taxon>Eukaryota</taxon>
        <taxon>Fungi</taxon>
        <taxon>Dikarya</taxon>
        <taxon>Ascomycota</taxon>
        <taxon>Pezizomycotina</taxon>
        <taxon>Sordariomycetes</taxon>
        <taxon>Hypocreomycetidae</taxon>
        <taxon>Microascales</taxon>
        <taxon>Ceratocystidaceae</taxon>
        <taxon>Thielaviopsis</taxon>
    </lineage>
</organism>
<comment type="subcellular location">
    <subcellularLocation>
        <location evidence="1">Golgi apparatus membrane</location>
    </subcellularLocation>
</comment>
<dbReference type="InterPro" id="IPR024958">
    <property type="entry name" value="GRASP_PDZ"/>
</dbReference>
<sequence>MFNALNRFISRLDGESPQQAAARQAALFGFQVLRNSTPELPIEPWFDFIVGINYRSIDNPDPHLFAQEVRNCAGGMVVFTLWNAKGERTRDLHVSVPPDTASLGLALQWTPLAVAANIWHVLDVAANSPADLGGLLPYGDYILGSPDGVLHGESGLSELVEAHLGMPLRLFVYNNEYNVVRIVTIQPARDWGGDGILGCVLGYGALHRIPPPLSEPATAPGETLFDGSPDNDGMRTPVANADGFVPVSGASPSSTVFTPATVTSLPPPPPPPMGEVQPLPARKKKERLAHGNKAFMDDYFKEEEMKSREADNAPSRGATPVAPPPKVGVAPPPKATPAPAPAPAAAAAAGTESSPVTEEAAVPAEAVEATE</sequence>
<dbReference type="InterPro" id="IPR036034">
    <property type="entry name" value="PDZ_sf"/>
</dbReference>
<dbReference type="OrthoDB" id="3318at2759"/>